<comment type="caution">
    <text evidence="9">The sequence shown here is derived from an EMBL/GenBank/DDBJ whole genome shotgun (WGS) entry which is preliminary data.</text>
</comment>
<accession>A0AAN7Q1W7</accession>
<feature type="region of interest" description="Disordered" evidence="7">
    <location>
        <begin position="1"/>
        <end position="40"/>
    </location>
</feature>
<gene>
    <name evidence="9" type="ORF">SAY87_009057</name>
</gene>
<feature type="region of interest" description="Disordered" evidence="7">
    <location>
        <begin position="136"/>
        <end position="175"/>
    </location>
</feature>
<dbReference type="Gene3D" id="2.20.25.80">
    <property type="entry name" value="WRKY domain"/>
    <property type="match status" value="2"/>
</dbReference>
<dbReference type="SUPFAM" id="SSF118290">
    <property type="entry name" value="WRKY DNA-binding domain"/>
    <property type="match status" value="2"/>
</dbReference>
<dbReference type="SMART" id="SM00774">
    <property type="entry name" value="WRKY"/>
    <property type="match status" value="2"/>
</dbReference>
<protein>
    <recommendedName>
        <fullName evidence="8">WRKY domain-containing protein</fullName>
    </recommendedName>
</protein>
<feature type="compositionally biased region" description="Polar residues" evidence="7">
    <location>
        <begin position="253"/>
        <end position="267"/>
    </location>
</feature>
<evidence type="ECO:0000256" key="2">
    <source>
        <dbReference type="ARBA" id="ARBA00022737"/>
    </source>
</evidence>
<comment type="subcellular location">
    <subcellularLocation>
        <location evidence="1">Nucleus</location>
    </subcellularLocation>
</comment>
<feature type="region of interest" description="Disordered" evidence="7">
    <location>
        <begin position="253"/>
        <end position="307"/>
    </location>
</feature>
<feature type="compositionally biased region" description="Basic and acidic residues" evidence="7">
    <location>
        <begin position="1"/>
        <end position="16"/>
    </location>
</feature>
<dbReference type="Proteomes" id="UP001345219">
    <property type="component" value="Chromosome 8"/>
</dbReference>
<keyword evidence="2" id="KW-0677">Repeat</keyword>
<reference evidence="9 10" key="1">
    <citation type="journal article" date="2023" name="Hortic Res">
        <title>Pangenome of water caltrop reveals structural variations and asymmetric subgenome divergence after allopolyploidization.</title>
        <authorList>
            <person name="Zhang X."/>
            <person name="Chen Y."/>
            <person name="Wang L."/>
            <person name="Yuan Y."/>
            <person name="Fang M."/>
            <person name="Shi L."/>
            <person name="Lu R."/>
            <person name="Comes H.P."/>
            <person name="Ma Y."/>
            <person name="Chen Y."/>
            <person name="Huang G."/>
            <person name="Zhou Y."/>
            <person name="Zheng Z."/>
            <person name="Qiu Y."/>
        </authorList>
    </citation>
    <scope>NUCLEOTIDE SEQUENCE [LARGE SCALE GENOMIC DNA]</scope>
    <source>
        <tissue evidence="9">Roots</tissue>
    </source>
</reference>
<dbReference type="FunFam" id="2.20.25.80:FF:000006">
    <property type="entry name" value="WRKY transcription factor"/>
    <property type="match status" value="1"/>
</dbReference>
<dbReference type="GO" id="GO:0005634">
    <property type="term" value="C:nucleus"/>
    <property type="evidence" value="ECO:0007669"/>
    <property type="project" value="UniProtKB-SubCell"/>
</dbReference>
<dbReference type="Pfam" id="PF03106">
    <property type="entry name" value="WRKY"/>
    <property type="match status" value="2"/>
</dbReference>
<dbReference type="PROSITE" id="PS50811">
    <property type="entry name" value="WRKY"/>
    <property type="match status" value="2"/>
</dbReference>
<dbReference type="GO" id="GO:0003700">
    <property type="term" value="F:DNA-binding transcription factor activity"/>
    <property type="evidence" value="ECO:0007669"/>
    <property type="project" value="InterPro"/>
</dbReference>
<name>A0AAN7Q1W7_9MYRT</name>
<dbReference type="EMBL" id="JAXIOK010000014">
    <property type="protein sequence ID" value="KAK4755300.1"/>
    <property type="molecule type" value="Genomic_DNA"/>
</dbReference>
<evidence type="ECO:0000256" key="3">
    <source>
        <dbReference type="ARBA" id="ARBA00023015"/>
    </source>
</evidence>
<evidence type="ECO:0000259" key="8">
    <source>
        <dbReference type="PROSITE" id="PS50811"/>
    </source>
</evidence>
<evidence type="ECO:0000256" key="6">
    <source>
        <dbReference type="ARBA" id="ARBA00023242"/>
    </source>
</evidence>
<evidence type="ECO:0000256" key="5">
    <source>
        <dbReference type="ARBA" id="ARBA00023163"/>
    </source>
</evidence>
<dbReference type="InterPro" id="IPR044810">
    <property type="entry name" value="WRKY_plant"/>
</dbReference>
<dbReference type="PANTHER" id="PTHR31221:SF90">
    <property type="entry name" value="WRKY TRANSCRIPTION FACTOR 44"/>
    <property type="match status" value="1"/>
</dbReference>
<feature type="domain" description="WRKY" evidence="8">
    <location>
        <begin position="181"/>
        <end position="217"/>
    </location>
</feature>
<keyword evidence="10" id="KW-1185">Reference proteome</keyword>
<feature type="domain" description="WRKY" evidence="8">
    <location>
        <begin position="318"/>
        <end position="383"/>
    </location>
</feature>
<evidence type="ECO:0000256" key="4">
    <source>
        <dbReference type="ARBA" id="ARBA00023125"/>
    </source>
</evidence>
<keyword evidence="3" id="KW-0805">Transcription regulation</keyword>
<proteinExistence type="predicted"/>
<organism evidence="9 10">
    <name type="scientific">Trapa incisa</name>
    <dbReference type="NCBI Taxonomy" id="236973"/>
    <lineage>
        <taxon>Eukaryota</taxon>
        <taxon>Viridiplantae</taxon>
        <taxon>Streptophyta</taxon>
        <taxon>Embryophyta</taxon>
        <taxon>Tracheophyta</taxon>
        <taxon>Spermatophyta</taxon>
        <taxon>Magnoliopsida</taxon>
        <taxon>eudicotyledons</taxon>
        <taxon>Gunneridae</taxon>
        <taxon>Pentapetalae</taxon>
        <taxon>rosids</taxon>
        <taxon>malvids</taxon>
        <taxon>Myrtales</taxon>
        <taxon>Lythraceae</taxon>
        <taxon>Trapa</taxon>
    </lineage>
</organism>
<keyword evidence="6" id="KW-0539">Nucleus</keyword>
<evidence type="ECO:0000313" key="9">
    <source>
        <dbReference type="EMBL" id="KAK4755300.1"/>
    </source>
</evidence>
<dbReference type="AlphaFoldDB" id="A0AAN7Q1W7"/>
<sequence length="389" mass="43943">MSQPPRDDMEETKAGERPLIAKPVASRPTFSSFRPSPSTTNVREMSFAALRPFKRGASLISPFVVAPTRFQPQTSEIVETKPIAVHKPVATVVSKSTLSFLEKMRNLCATHQEVPLKLETIGANHQTMEKTSLRSHTFSLNPGHHPNPSLENDQQSKVVAEEGEKKAALTSPENIEQPSYDGYNWRKYGQKQVKGSEYPRSYYKCTDNYYYVRKKDEIVYRGEHTHPKFRPPKRGSSHYKCGLAEPDIRPVIKSSNVGSATPDNSCGFSAHGDDGSERVEVEDDVDEHTTKRRRNENPPAEAGSCGLLEPRVVVQDSVEPDITGDGFRWRKYGQKAVKGNPYPRCYYRCTAFRCNVRKHVERVSDDPTTFMTTYEGTHNHEMPPKKDNP</sequence>
<keyword evidence="5" id="KW-0804">Transcription</keyword>
<dbReference type="InterPro" id="IPR003657">
    <property type="entry name" value="WRKY_dom"/>
</dbReference>
<dbReference type="InterPro" id="IPR036576">
    <property type="entry name" value="WRKY_dom_sf"/>
</dbReference>
<evidence type="ECO:0000313" key="10">
    <source>
        <dbReference type="Proteomes" id="UP001345219"/>
    </source>
</evidence>
<keyword evidence="4" id="KW-0238">DNA-binding</keyword>
<evidence type="ECO:0000256" key="1">
    <source>
        <dbReference type="ARBA" id="ARBA00004123"/>
    </source>
</evidence>
<dbReference type="PANTHER" id="PTHR31221">
    <property type="entry name" value="WRKY TRANSCRIPTION FACTOR PROTEIN 1-RELATED"/>
    <property type="match status" value="1"/>
</dbReference>
<dbReference type="GO" id="GO:0043565">
    <property type="term" value="F:sequence-specific DNA binding"/>
    <property type="evidence" value="ECO:0007669"/>
    <property type="project" value="InterPro"/>
</dbReference>
<feature type="compositionally biased region" description="Low complexity" evidence="7">
    <location>
        <begin position="26"/>
        <end position="40"/>
    </location>
</feature>
<evidence type="ECO:0000256" key="7">
    <source>
        <dbReference type="SAM" id="MobiDB-lite"/>
    </source>
</evidence>